<evidence type="ECO:0000313" key="4">
    <source>
        <dbReference type="EMBL" id="PIK50856.1"/>
    </source>
</evidence>
<dbReference type="OrthoDB" id="10254570at2759"/>
<keyword evidence="5" id="KW-1185">Reference proteome</keyword>
<dbReference type="GO" id="GO:0005783">
    <property type="term" value="C:endoplasmic reticulum"/>
    <property type="evidence" value="ECO:0007669"/>
    <property type="project" value="TreeGrafter"/>
</dbReference>
<dbReference type="Gene3D" id="3.90.1150.10">
    <property type="entry name" value="Aspartate Aminotransferase, domain 1"/>
    <property type="match status" value="1"/>
</dbReference>
<evidence type="ECO:0000313" key="5">
    <source>
        <dbReference type="Proteomes" id="UP000230750"/>
    </source>
</evidence>
<dbReference type="Gene3D" id="6.10.140.2150">
    <property type="match status" value="1"/>
</dbReference>
<dbReference type="PANTHER" id="PTHR42735">
    <property type="match status" value="1"/>
</dbReference>
<comment type="caution">
    <text evidence="4">The sequence shown here is derived from an EMBL/GenBank/DDBJ whole genome shotgun (WGS) entry which is preliminary data.</text>
</comment>
<dbReference type="AlphaFoldDB" id="A0A2G8KS72"/>
<accession>A0A2G8KS72</accession>
<dbReference type="InterPro" id="IPR050477">
    <property type="entry name" value="GrpII_AminoAcid_Decarb"/>
</dbReference>
<dbReference type="STRING" id="307972.A0A2G8KS72"/>
<comment type="cofactor">
    <cofactor evidence="1">
        <name>pyridoxal 5'-phosphate</name>
        <dbReference type="ChEBI" id="CHEBI:597326"/>
    </cofactor>
</comment>
<name>A0A2G8KS72_STIJA</name>
<dbReference type="InterPro" id="IPR015422">
    <property type="entry name" value="PyrdxlP-dep_Trfase_small"/>
</dbReference>
<gene>
    <name evidence="4" type="ORF">BSL78_12237</name>
</gene>
<dbReference type="SUPFAM" id="SSF53383">
    <property type="entry name" value="PLP-dependent transferases"/>
    <property type="match status" value="1"/>
</dbReference>
<sequence>RQSSKGSSTLLYSHPKYREGQYFTYTDWSGGIYASSTMAGTRSGAIMATCWTALMSNGIDGYKQTADKVLKCRQYIEKNLHGISGIKVFGEPGVNIISFGSDAFDIYRLGDILTSKGWHMYTLQMPAGLNLAITPLFVEGSTRDDFLSDVREGTAKIMKDPSAKSEGMAAIYGMAAKIPDQAIVSEFITGYLDAYYYTK</sequence>
<evidence type="ECO:0000256" key="2">
    <source>
        <dbReference type="ARBA" id="ARBA00022898"/>
    </source>
</evidence>
<feature type="non-terminal residue" evidence="4">
    <location>
        <position position="1"/>
    </location>
</feature>
<evidence type="ECO:0000256" key="1">
    <source>
        <dbReference type="ARBA" id="ARBA00001933"/>
    </source>
</evidence>
<reference evidence="4 5" key="1">
    <citation type="journal article" date="2017" name="PLoS Biol.">
        <title>The sea cucumber genome provides insights into morphological evolution and visceral regeneration.</title>
        <authorList>
            <person name="Zhang X."/>
            <person name="Sun L."/>
            <person name="Yuan J."/>
            <person name="Sun Y."/>
            <person name="Gao Y."/>
            <person name="Zhang L."/>
            <person name="Li S."/>
            <person name="Dai H."/>
            <person name="Hamel J.F."/>
            <person name="Liu C."/>
            <person name="Yu Y."/>
            <person name="Liu S."/>
            <person name="Lin W."/>
            <person name="Guo K."/>
            <person name="Jin S."/>
            <person name="Xu P."/>
            <person name="Storey K.B."/>
            <person name="Huan P."/>
            <person name="Zhang T."/>
            <person name="Zhou Y."/>
            <person name="Zhang J."/>
            <person name="Lin C."/>
            <person name="Li X."/>
            <person name="Xing L."/>
            <person name="Huo D."/>
            <person name="Sun M."/>
            <person name="Wang L."/>
            <person name="Mercier A."/>
            <person name="Li F."/>
            <person name="Yang H."/>
            <person name="Xiang J."/>
        </authorList>
    </citation>
    <scope>NUCLEOTIDE SEQUENCE [LARGE SCALE GENOMIC DNA]</scope>
    <source>
        <strain evidence="4">Shaxun</strain>
        <tissue evidence="4">Muscle</tissue>
    </source>
</reference>
<protein>
    <submittedName>
        <fullName evidence="4">Putative sphingosine-1-phosphate lyase 1-like</fullName>
    </submittedName>
</protein>
<organism evidence="4 5">
    <name type="scientific">Stichopus japonicus</name>
    <name type="common">Sea cucumber</name>
    <dbReference type="NCBI Taxonomy" id="307972"/>
    <lineage>
        <taxon>Eukaryota</taxon>
        <taxon>Metazoa</taxon>
        <taxon>Echinodermata</taxon>
        <taxon>Eleutherozoa</taxon>
        <taxon>Echinozoa</taxon>
        <taxon>Holothuroidea</taxon>
        <taxon>Aspidochirotacea</taxon>
        <taxon>Aspidochirotida</taxon>
        <taxon>Stichopodidae</taxon>
        <taxon>Apostichopus</taxon>
    </lineage>
</organism>
<dbReference type="FunFam" id="6.10.140.2150:FF:000001">
    <property type="entry name" value="Sphingosine-1-phosphate lyase 1"/>
    <property type="match status" value="1"/>
</dbReference>
<dbReference type="InterPro" id="IPR015424">
    <property type="entry name" value="PyrdxlP-dep_Trfase"/>
</dbReference>
<evidence type="ECO:0000256" key="3">
    <source>
        <dbReference type="ARBA" id="ARBA00023239"/>
    </source>
</evidence>
<keyword evidence="2" id="KW-0663">Pyridoxal phosphate</keyword>
<dbReference type="EMBL" id="MRZV01000401">
    <property type="protein sequence ID" value="PIK50856.1"/>
    <property type="molecule type" value="Genomic_DNA"/>
</dbReference>
<keyword evidence="3 4" id="KW-0456">Lyase</keyword>
<proteinExistence type="predicted"/>
<dbReference type="GO" id="GO:0008117">
    <property type="term" value="F:sphinganine-1-phosphate aldolase activity"/>
    <property type="evidence" value="ECO:0007669"/>
    <property type="project" value="TreeGrafter"/>
</dbReference>
<dbReference type="GO" id="GO:0030149">
    <property type="term" value="P:sphingolipid catabolic process"/>
    <property type="evidence" value="ECO:0007669"/>
    <property type="project" value="TreeGrafter"/>
</dbReference>
<dbReference type="Proteomes" id="UP000230750">
    <property type="component" value="Unassembled WGS sequence"/>
</dbReference>
<dbReference type="PANTHER" id="PTHR42735:SF6">
    <property type="entry name" value="SPHINGOSINE-1-PHOSPHATE LYASE 1"/>
    <property type="match status" value="1"/>
</dbReference>
<dbReference type="GO" id="GO:0016020">
    <property type="term" value="C:membrane"/>
    <property type="evidence" value="ECO:0007669"/>
    <property type="project" value="GOC"/>
</dbReference>